<reference evidence="2" key="2">
    <citation type="journal article" date="2014" name="ISME J.">
        <title>Microbial stratification in low pH oxic and suboxic macroscopic growths along an acid mine drainage.</title>
        <authorList>
            <person name="Mendez-Garcia C."/>
            <person name="Mesa V."/>
            <person name="Sprenger R.R."/>
            <person name="Richter M."/>
            <person name="Diez M.S."/>
            <person name="Solano J."/>
            <person name="Bargiela R."/>
            <person name="Golyshina O.V."/>
            <person name="Manteca A."/>
            <person name="Ramos J.L."/>
            <person name="Gallego J.R."/>
            <person name="Llorente I."/>
            <person name="Martins Dos Santos V.A."/>
            <person name="Jensen O.N."/>
            <person name="Pelaez A.I."/>
            <person name="Sanchez J."/>
            <person name="Ferrer M."/>
        </authorList>
    </citation>
    <scope>NUCLEOTIDE SEQUENCE</scope>
</reference>
<dbReference type="SUPFAM" id="SSF51658">
    <property type="entry name" value="Xylose isomerase-like"/>
    <property type="match status" value="1"/>
</dbReference>
<organism evidence="2">
    <name type="scientific">mine drainage metagenome</name>
    <dbReference type="NCBI Taxonomy" id="410659"/>
    <lineage>
        <taxon>unclassified sequences</taxon>
        <taxon>metagenomes</taxon>
        <taxon>ecological metagenomes</taxon>
    </lineage>
</organism>
<gene>
    <name evidence="2" type="ORF">B1B_04853</name>
</gene>
<feature type="non-terminal residue" evidence="2">
    <location>
        <position position="1"/>
    </location>
</feature>
<feature type="domain" description="Xylose isomerase-like TIM barrel" evidence="1">
    <location>
        <begin position="4"/>
        <end position="178"/>
    </location>
</feature>
<keyword evidence="2" id="KW-0540">Nuclease</keyword>
<sequence length="210" mass="23862">VSSPAARERTLHQYQWAATLAAGLGSRAVVGHLGFYGPGTREEAYQRLAGDVRLLRRWMEGLGREDLLFAVEPSGHPEIFGTREEILRLCREIKGVRPVLHLAHLAARERKRFEDRAELQALFEEFVEASHGELYLNFSGVEFHNPGDFRLTPIKRGMVHFDAVAELLADRDYDATVISSSPLLEHDAMYMKLLYERALAKRFAKRHPAP</sequence>
<feature type="non-terminal residue" evidence="2">
    <location>
        <position position="210"/>
    </location>
</feature>
<evidence type="ECO:0000313" key="2">
    <source>
        <dbReference type="EMBL" id="EQD70712.1"/>
    </source>
</evidence>
<protein>
    <submittedName>
        <fullName evidence="2">Endonuclease IV</fullName>
    </submittedName>
</protein>
<proteinExistence type="predicted"/>
<dbReference type="Pfam" id="PF01261">
    <property type="entry name" value="AP_endonuc_2"/>
    <property type="match status" value="1"/>
</dbReference>
<comment type="caution">
    <text evidence="2">The sequence shown here is derived from an EMBL/GenBank/DDBJ whole genome shotgun (WGS) entry which is preliminary data.</text>
</comment>
<dbReference type="InterPro" id="IPR036237">
    <property type="entry name" value="Xyl_isomerase-like_sf"/>
</dbReference>
<dbReference type="InterPro" id="IPR013022">
    <property type="entry name" value="Xyl_isomerase-like_TIM-brl"/>
</dbReference>
<evidence type="ECO:0000259" key="1">
    <source>
        <dbReference type="Pfam" id="PF01261"/>
    </source>
</evidence>
<name>T1BLR7_9ZZZZ</name>
<keyword evidence="2" id="KW-0378">Hydrolase</keyword>
<dbReference type="AlphaFoldDB" id="T1BLR7"/>
<reference evidence="2" key="1">
    <citation type="submission" date="2013-08" db="EMBL/GenBank/DDBJ databases">
        <authorList>
            <person name="Mendez C."/>
            <person name="Richter M."/>
            <person name="Ferrer M."/>
            <person name="Sanchez J."/>
        </authorList>
    </citation>
    <scope>NUCLEOTIDE SEQUENCE</scope>
</reference>
<dbReference type="EMBL" id="AUZY01003047">
    <property type="protein sequence ID" value="EQD70712.1"/>
    <property type="molecule type" value="Genomic_DNA"/>
</dbReference>
<accession>T1BLR7</accession>
<dbReference type="GO" id="GO:0004519">
    <property type="term" value="F:endonuclease activity"/>
    <property type="evidence" value="ECO:0007669"/>
    <property type="project" value="UniProtKB-KW"/>
</dbReference>
<keyword evidence="2" id="KW-0255">Endonuclease</keyword>
<dbReference type="Gene3D" id="3.20.20.150">
    <property type="entry name" value="Divalent-metal-dependent TIM barrel enzymes"/>
    <property type="match status" value="1"/>
</dbReference>